<dbReference type="SUPFAM" id="SSF53383">
    <property type="entry name" value="PLP-dependent transferases"/>
    <property type="match status" value="1"/>
</dbReference>
<sequence length="439" mass="47000">MAEYHFDTLALHGGYAPEATTKARALPIYQTTSYQFDDADHAARLFALKEFGNIYTRLMNPTTDVFEKRLAALEGGVAALATASGQAAETLAITTIASAGDNIVSTNSLYGGTYNLFRYTLPKLGITVKFVDADDFAGIEQLIDERTKAIYSETLGNPNLLVTDIERLAEIAHRHGLPLIIDNTAASPALCRPIEHGANIVIESATKFIGGHGTSIGGVIIDGGNFDWKASGRFPDFTTPDPSYHGIVYTEAFGHLAFIIKARVQGLRDTGAALSPFNAFLLAQGTETLSLRMARHSENALAVANFLKNHPHVAWVNYPGLAEGEQKARVEKYLPKGAGALVTFGIQGGYEAGKRFINSVRLFSLLANIGDAKSLVIHPASTTHSQLSEEEQRATGVTPEMIRLSVGIEDIRDILADLDAGLRSAVISESPAAAQSATA</sequence>
<dbReference type="GO" id="GO:0016787">
    <property type="term" value="F:hydrolase activity"/>
    <property type="evidence" value="ECO:0007669"/>
    <property type="project" value="UniProtKB-KW"/>
</dbReference>
<comment type="similarity">
    <text evidence="2 6">Belongs to the trans-sulfuration enzymes family.</text>
</comment>
<accession>G2LJQ4</accession>
<name>G2LJQ4_CHLTF</name>
<dbReference type="HOGENOM" id="CLU_018986_4_0_0"/>
<dbReference type="GO" id="GO:0003961">
    <property type="term" value="F:O-acetylhomoserine aminocarboxypropyltransferase activity"/>
    <property type="evidence" value="ECO:0007669"/>
    <property type="project" value="UniProtKB-EC"/>
</dbReference>
<dbReference type="GO" id="GO:0005737">
    <property type="term" value="C:cytoplasm"/>
    <property type="evidence" value="ECO:0007669"/>
    <property type="project" value="TreeGrafter"/>
</dbReference>
<dbReference type="PANTHER" id="PTHR43797">
    <property type="entry name" value="HOMOCYSTEINE/CYSTEINE SYNTHASE"/>
    <property type="match status" value="1"/>
</dbReference>
<dbReference type="PIRSF" id="PIRSF001434">
    <property type="entry name" value="CGS"/>
    <property type="match status" value="1"/>
</dbReference>
<evidence type="ECO:0000256" key="4">
    <source>
        <dbReference type="ARBA" id="ARBA00022898"/>
    </source>
</evidence>
<dbReference type="EMBL" id="CP002515">
    <property type="protein sequence ID" value="AEP13071.1"/>
    <property type="molecule type" value="Genomic_DNA"/>
</dbReference>
<dbReference type="InterPro" id="IPR000277">
    <property type="entry name" value="Cys/Met-Metab_PyrdxlP-dep_enz"/>
</dbReference>
<dbReference type="PANTHER" id="PTHR43797:SF2">
    <property type="entry name" value="HOMOCYSTEINE_CYSTEINE SYNTHASE"/>
    <property type="match status" value="1"/>
</dbReference>
<evidence type="ECO:0000313" key="7">
    <source>
        <dbReference type="EMBL" id="AEP13071.1"/>
    </source>
</evidence>
<keyword evidence="3 7" id="KW-0808">Transferase</keyword>
<dbReference type="NCBIfam" id="TIGR01326">
    <property type="entry name" value="OAH_OAS_sulfhy"/>
    <property type="match status" value="1"/>
</dbReference>
<comment type="cofactor">
    <cofactor evidence="1 6">
        <name>pyridoxal 5'-phosphate</name>
        <dbReference type="ChEBI" id="CHEBI:597326"/>
    </cofactor>
</comment>
<keyword evidence="7" id="KW-0378">Hydrolase</keyword>
<evidence type="ECO:0000313" key="8">
    <source>
        <dbReference type="Proteomes" id="UP000006791"/>
    </source>
</evidence>
<evidence type="ECO:0000256" key="5">
    <source>
        <dbReference type="PIRSR" id="PIRSR001434-2"/>
    </source>
</evidence>
<dbReference type="InterPro" id="IPR006235">
    <property type="entry name" value="OAc-hSer/O-AcSer_sulfhydrylase"/>
</dbReference>
<evidence type="ECO:0000256" key="1">
    <source>
        <dbReference type="ARBA" id="ARBA00001933"/>
    </source>
</evidence>
<dbReference type="GO" id="GO:0019346">
    <property type="term" value="P:transsulfuration"/>
    <property type="evidence" value="ECO:0007669"/>
    <property type="project" value="InterPro"/>
</dbReference>
<dbReference type="Gene3D" id="3.90.1150.10">
    <property type="entry name" value="Aspartate Aminotransferase, domain 1"/>
    <property type="match status" value="1"/>
</dbReference>
<dbReference type="GO" id="GO:0004124">
    <property type="term" value="F:cysteine synthase activity"/>
    <property type="evidence" value="ECO:0007669"/>
    <property type="project" value="TreeGrafter"/>
</dbReference>
<dbReference type="EC" id="2.5.1.49" evidence="7"/>
<dbReference type="CDD" id="cd00614">
    <property type="entry name" value="CGS_like"/>
    <property type="match status" value="1"/>
</dbReference>
<protein>
    <submittedName>
        <fullName evidence="7">O-acetylhomoserine sulfhydrolase</fullName>
        <ecNumber evidence="7">2.5.1.49</ecNumber>
    </submittedName>
</protein>
<keyword evidence="4 5" id="KW-0663">Pyridoxal phosphate</keyword>
<dbReference type="AlphaFoldDB" id="G2LJQ4"/>
<dbReference type="STRING" id="981222.Cabther_B0065"/>
<dbReference type="InterPro" id="IPR015424">
    <property type="entry name" value="PyrdxlP-dep_Trfase"/>
</dbReference>
<feature type="modified residue" description="N6-(pyridoxal phosphate)lysine" evidence="5">
    <location>
        <position position="207"/>
    </location>
</feature>
<dbReference type="Gene3D" id="3.40.640.10">
    <property type="entry name" value="Type I PLP-dependent aspartate aminotransferase-like (Major domain)"/>
    <property type="match status" value="1"/>
</dbReference>
<evidence type="ECO:0000256" key="3">
    <source>
        <dbReference type="ARBA" id="ARBA00022679"/>
    </source>
</evidence>
<dbReference type="GO" id="GO:0030170">
    <property type="term" value="F:pyridoxal phosphate binding"/>
    <property type="evidence" value="ECO:0007669"/>
    <property type="project" value="InterPro"/>
</dbReference>
<dbReference type="InterPro" id="IPR015422">
    <property type="entry name" value="PyrdxlP-dep_Trfase_small"/>
</dbReference>
<dbReference type="Proteomes" id="UP000006791">
    <property type="component" value="Chromosome 2"/>
</dbReference>
<dbReference type="OrthoDB" id="9780685at2"/>
<dbReference type="GO" id="GO:0071269">
    <property type="term" value="P:L-homocysteine biosynthetic process"/>
    <property type="evidence" value="ECO:0007669"/>
    <property type="project" value="TreeGrafter"/>
</dbReference>
<dbReference type="InterPro" id="IPR015421">
    <property type="entry name" value="PyrdxlP-dep_Trfase_major"/>
</dbReference>
<evidence type="ECO:0000256" key="6">
    <source>
        <dbReference type="RuleBase" id="RU362118"/>
    </source>
</evidence>
<dbReference type="Pfam" id="PF01053">
    <property type="entry name" value="Cys_Met_Meta_PP"/>
    <property type="match status" value="1"/>
</dbReference>
<organism evidence="7 8">
    <name type="scientific">Chloracidobacterium thermophilum (strain B)</name>
    <dbReference type="NCBI Taxonomy" id="981222"/>
    <lineage>
        <taxon>Bacteria</taxon>
        <taxon>Pseudomonadati</taxon>
        <taxon>Acidobacteriota</taxon>
        <taxon>Terriglobia</taxon>
        <taxon>Terriglobales</taxon>
        <taxon>Acidobacteriaceae</taxon>
        <taxon>Chloracidobacterium</taxon>
    </lineage>
</organism>
<dbReference type="RefSeq" id="WP_014100809.1">
    <property type="nucleotide sequence ID" value="NC_016025.1"/>
</dbReference>
<dbReference type="GO" id="GO:0006535">
    <property type="term" value="P:cysteine biosynthetic process from serine"/>
    <property type="evidence" value="ECO:0007669"/>
    <property type="project" value="TreeGrafter"/>
</dbReference>
<dbReference type="KEGG" id="ctm:Cabther_B0065"/>
<keyword evidence="8" id="KW-1185">Reference proteome</keyword>
<gene>
    <name evidence="7" type="ordered locus">Cabther_B0065</name>
</gene>
<reference evidence="7 8" key="1">
    <citation type="journal article" date="2012" name="Environ. Microbiol.">
        <title>Complete genome of Candidatus Chloracidobacterium thermophilum, a chlorophyll-based photoheterotroph belonging to the phylum Acidobacteria.</title>
        <authorList>
            <person name="Garcia Costas A.M."/>
            <person name="Liu Z."/>
            <person name="Tomsho L.P."/>
            <person name="Schuster S.C."/>
            <person name="Ward D.M."/>
            <person name="Bryant D.A."/>
        </authorList>
    </citation>
    <scope>NUCLEOTIDE SEQUENCE [LARGE SCALE GENOMIC DNA]</scope>
    <source>
        <strain evidence="7 8">B</strain>
    </source>
</reference>
<dbReference type="FunFam" id="3.40.640.10:FF:000035">
    <property type="entry name" value="O-succinylhomoserine sulfhydrylase"/>
    <property type="match status" value="1"/>
</dbReference>
<proteinExistence type="inferred from homology"/>
<evidence type="ECO:0000256" key="2">
    <source>
        <dbReference type="ARBA" id="ARBA00009077"/>
    </source>
</evidence>